<dbReference type="GeneID" id="95967967"/>
<evidence type="ECO:0000313" key="2">
    <source>
        <dbReference type="Proteomes" id="UP001451606"/>
    </source>
</evidence>
<dbReference type="EMBL" id="CP133772">
    <property type="protein sequence ID" value="WYY00649.1"/>
    <property type="molecule type" value="Genomic_DNA"/>
</dbReference>
<protein>
    <recommendedName>
        <fullName evidence="3">Restriction endonuclease</fullName>
    </recommendedName>
</protein>
<name>A0AAX4NHU6_9ARCH</name>
<dbReference type="AlphaFoldDB" id="A0AAX4NHU6"/>
<accession>A0AAX4NHU6</accession>
<keyword evidence="2" id="KW-1185">Reference proteome</keyword>
<dbReference type="RefSeq" id="WP_393970983.1">
    <property type="nucleotide sequence ID" value="NZ_CP133772.1"/>
</dbReference>
<gene>
    <name evidence="1" type="ORF">OXIME_001230</name>
</gene>
<reference evidence="1 2" key="1">
    <citation type="submission" date="2023-09" db="EMBL/GenBank/DDBJ databases">
        <authorList>
            <person name="Golyshina O.V."/>
            <person name="Lunev E.A."/>
            <person name="Bargiela R."/>
            <person name="Gaines M.C."/>
            <person name="Daum B."/>
            <person name="Bale N.J."/>
            <person name="Koenen M."/>
            <person name="Sinninghe Damst J.S."/>
            <person name="Yakimov M."/>
            <person name="Golyshin P.N."/>
        </authorList>
    </citation>
    <scope>NUCLEOTIDE SEQUENCE [LARGE SCALE GENOMIC DNA]</scope>
    <source>
        <strain evidence="1 2">M1</strain>
    </source>
</reference>
<sequence>MVIPKKLEEIRKYLIESNMELSNSFADGRVNSRINEDEVIRLIRGNFSINVPKSRAWYDFSFEETGIFYPVNIKITETTSADNLNCKLGIYYALTGKIPDFPNEIDWLDYFEKLKTNLSENSKDYYFLVINRSNTTDIFINSLKSLTTLQPNGNNLPFQCKWGINRIIKVRDYEDAKKFILKNFGESIRLRAEIFFIFKRLFNEYLR</sequence>
<dbReference type="Proteomes" id="UP001451606">
    <property type="component" value="Chromosome"/>
</dbReference>
<dbReference type="KEGG" id="omr:OXIME_001230"/>
<evidence type="ECO:0000313" key="1">
    <source>
        <dbReference type="EMBL" id="WYY00649.1"/>
    </source>
</evidence>
<evidence type="ECO:0008006" key="3">
    <source>
        <dbReference type="Google" id="ProtNLM"/>
    </source>
</evidence>
<organism evidence="1 2">
    <name type="scientific">Oxyplasma meridianum</name>
    <dbReference type="NCBI Taxonomy" id="3073602"/>
    <lineage>
        <taxon>Archaea</taxon>
        <taxon>Methanobacteriati</taxon>
        <taxon>Thermoplasmatota</taxon>
        <taxon>Thermoplasmata</taxon>
        <taxon>Thermoplasmatales</taxon>
        <taxon>Thermoplasmataceae</taxon>
        <taxon>Oxyplasma</taxon>
    </lineage>
</organism>
<dbReference type="REBASE" id="822509">
    <property type="entry name" value="TarM1ORF1229P"/>
</dbReference>
<proteinExistence type="predicted"/>